<dbReference type="GO" id="GO:0008757">
    <property type="term" value="F:S-adenosylmethionine-dependent methyltransferase activity"/>
    <property type="evidence" value="ECO:0007669"/>
    <property type="project" value="UniProtKB-ARBA"/>
</dbReference>
<dbReference type="Proteomes" id="UP001270362">
    <property type="component" value="Unassembled WGS sequence"/>
</dbReference>
<gene>
    <name evidence="1" type="ORF">B0T22DRAFT_381963</name>
</gene>
<dbReference type="SUPFAM" id="SSF53335">
    <property type="entry name" value="S-adenosyl-L-methionine-dependent methyltransferases"/>
    <property type="match status" value="1"/>
</dbReference>
<reference evidence="1" key="1">
    <citation type="journal article" date="2023" name="Mol. Phylogenet. Evol.">
        <title>Genome-scale phylogeny and comparative genomics of the fungal order Sordariales.</title>
        <authorList>
            <person name="Hensen N."/>
            <person name="Bonometti L."/>
            <person name="Westerberg I."/>
            <person name="Brannstrom I.O."/>
            <person name="Guillou S."/>
            <person name="Cros-Aarteil S."/>
            <person name="Calhoun S."/>
            <person name="Haridas S."/>
            <person name="Kuo A."/>
            <person name="Mondo S."/>
            <person name="Pangilinan J."/>
            <person name="Riley R."/>
            <person name="LaButti K."/>
            <person name="Andreopoulos B."/>
            <person name="Lipzen A."/>
            <person name="Chen C."/>
            <person name="Yan M."/>
            <person name="Daum C."/>
            <person name="Ng V."/>
            <person name="Clum A."/>
            <person name="Steindorff A."/>
            <person name="Ohm R.A."/>
            <person name="Martin F."/>
            <person name="Silar P."/>
            <person name="Natvig D.O."/>
            <person name="Lalanne C."/>
            <person name="Gautier V."/>
            <person name="Ament-Velasquez S.L."/>
            <person name="Kruys A."/>
            <person name="Hutchinson M.I."/>
            <person name="Powell A.J."/>
            <person name="Barry K."/>
            <person name="Miller A.N."/>
            <person name="Grigoriev I.V."/>
            <person name="Debuchy R."/>
            <person name="Gladieux P."/>
            <person name="Hiltunen Thoren M."/>
            <person name="Johannesson H."/>
        </authorList>
    </citation>
    <scope>NUCLEOTIDE SEQUENCE</scope>
    <source>
        <strain evidence="1">CBS 314.62</strain>
    </source>
</reference>
<reference evidence="1" key="2">
    <citation type="submission" date="2023-06" db="EMBL/GenBank/DDBJ databases">
        <authorList>
            <consortium name="Lawrence Berkeley National Laboratory"/>
            <person name="Haridas S."/>
            <person name="Hensen N."/>
            <person name="Bonometti L."/>
            <person name="Westerberg I."/>
            <person name="Brannstrom I.O."/>
            <person name="Guillou S."/>
            <person name="Cros-Aarteil S."/>
            <person name="Calhoun S."/>
            <person name="Kuo A."/>
            <person name="Mondo S."/>
            <person name="Pangilinan J."/>
            <person name="Riley R."/>
            <person name="Labutti K."/>
            <person name="Andreopoulos B."/>
            <person name="Lipzen A."/>
            <person name="Chen C."/>
            <person name="Yanf M."/>
            <person name="Daum C."/>
            <person name="Ng V."/>
            <person name="Clum A."/>
            <person name="Steindorff A."/>
            <person name="Ohm R."/>
            <person name="Martin F."/>
            <person name="Silar P."/>
            <person name="Natvig D."/>
            <person name="Lalanne C."/>
            <person name="Gautier V."/>
            <person name="Ament-Velasquez S.L."/>
            <person name="Kruys A."/>
            <person name="Hutchinson M.I."/>
            <person name="Powell A.J."/>
            <person name="Barry K."/>
            <person name="Miller A.N."/>
            <person name="Grigoriev I.V."/>
            <person name="Debuchy R."/>
            <person name="Gladieux P."/>
            <person name="Thoren M.H."/>
            <person name="Johannesson H."/>
        </authorList>
    </citation>
    <scope>NUCLEOTIDE SEQUENCE</scope>
    <source>
        <strain evidence="1">CBS 314.62</strain>
    </source>
</reference>
<name>A0AAE0X5X2_9PEZI</name>
<sequence length="303" mass="33117">MALTARIALTGPPAEDPEDYLCASLGVIFPDDVTNQHGDSEHGLTYTSPHLPKPLTLSLADPSGAAERELFSHYLWNSSLMLAELIEAGTLKLDTPETGASPIAPPASDFDITGLSTIEFGAGTALPSIMSALLGTRRVVVTDYPAPVVIETLRRNVAANVQPSFAPSGALAEGQVVEVEGHGWGELDSPLARANEHAFDRVFVADCLWMPWQHANLLQSVDWFLGQGPAARVWVVAGLHTGRDKMNGFFVKEALAARGLEVERIWERDCDGRDREWSWDRGIEDVSERKRWLVVAVLKRMLL</sequence>
<evidence type="ECO:0000313" key="2">
    <source>
        <dbReference type="Proteomes" id="UP001270362"/>
    </source>
</evidence>
<dbReference type="PANTHER" id="PTHR14614:SF104">
    <property type="entry name" value="N-METHYLTRANSFERASE, PUTATIVE (AFU_ORTHOLOGUE AFUA_1G17750)-RELATED"/>
    <property type="match status" value="1"/>
</dbReference>
<accession>A0AAE0X5X2</accession>
<evidence type="ECO:0008006" key="3">
    <source>
        <dbReference type="Google" id="ProtNLM"/>
    </source>
</evidence>
<protein>
    <recommendedName>
        <fullName evidence="3">Nicotinamide N-methyltransferase</fullName>
    </recommendedName>
</protein>
<keyword evidence="2" id="KW-1185">Reference proteome</keyword>
<proteinExistence type="predicted"/>
<dbReference type="Gene3D" id="3.40.50.150">
    <property type="entry name" value="Vaccinia Virus protein VP39"/>
    <property type="match status" value="1"/>
</dbReference>
<dbReference type="PANTHER" id="PTHR14614">
    <property type="entry name" value="HEPATOCELLULAR CARCINOMA-ASSOCIATED ANTIGEN"/>
    <property type="match status" value="1"/>
</dbReference>
<dbReference type="GO" id="GO:0005737">
    <property type="term" value="C:cytoplasm"/>
    <property type="evidence" value="ECO:0007669"/>
    <property type="project" value="TreeGrafter"/>
</dbReference>
<evidence type="ECO:0000313" key="1">
    <source>
        <dbReference type="EMBL" id="KAK3685678.1"/>
    </source>
</evidence>
<dbReference type="EMBL" id="JAULSO010000003">
    <property type="protein sequence ID" value="KAK3685678.1"/>
    <property type="molecule type" value="Genomic_DNA"/>
</dbReference>
<organism evidence="1 2">
    <name type="scientific">Podospora appendiculata</name>
    <dbReference type="NCBI Taxonomy" id="314037"/>
    <lineage>
        <taxon>Eukaryota</taxon>
        <taxon>Fungi</taxon>
        <taxon>Dikarya</taxon>
        <taxon>Ascomycota</taxon>
        <taxon>Pezizomycotina</taxon>
        <taxon>Sordariomycetes</taxon>
        <taxon>Sordariomycetidae</taxon>
        <taxon>Sordariales</taxon>
        <taxon>Podosporaceae</taxon>
        <taxon>Podospora</taxon>
    </lineage>
</organism>
<comment type="caution">
    <text evidence="1">The sequence shown here is derived from an EMBL/GenBank/DDBJ whole genome shotgun (WGS) entry which is preliminary data.</text>
</comment>
<dbReference type="AlphaFoldDB" id="A0AAE0X5X2"/>
<dbReference type="InterPro" id="IPR029063">
    <property type="entry name" value="SAM-dependent_MTases_sf"/>
</dbReference>
<dbReference type="InterPro" id="IPR019410">
    <property type="entry name" value="Methyltransf_16"/>
</dbReference>
<dbReference type="Pfam" id="PF10294">
    <property type="entry name" value="Methyltransf_16"/>
    <property type="match status" value="1"/>
</dbReference>